<evidence type="ECO:0000256" key="1">
    <source>
        <dbReference type="SAM" id="MobiDB-lite"/>
    </source>
</evidence>
<evidence type="ECO:0000313" key="3">
    <source>
        <dbReference type="Proteomes" id="UP001457282"/>
    </source>
</evidence>
<feature type="region of interest" description="Disordered" evidence="1">
    <location>
        <begin position="33"/>
        <end position="183"/>
    </location>
</feature>
<reference evidence="2 3" key="1">
    <citation type="journal article" date="2023" name="G3 (Bethesda)">
        <title>A chromosome-length genome assembly and annotation of blackberry (Rubus argutus, cv. 'Hillquist').</title>
        <authorList>
            <person name="Bruna T."/>
            <person name="Aryal R."/>
            <person name="Dudchenko O."/>
            <person name="Sargent D.J."/>
            <person name="Mead D."/>
            <person name="Buti M."/>
            <person name="Cavallini A."/>
            <person name="Hytonen T."/>
            <person name="Andres J."/>
            <person name="Pham M."/>
            <person name="Weisz D."/>
            <person name="Mascagni F."/>
            <person name="Usai G."/>
            <person name="Natali L."/>
            <person name="Bassil N."/>
            <person name="Fernandez G.E."/>
            <person name="Lomsadze A."/>
            <person name="Armour M."/>
            <person name="Olukolu B."/>
            <person name="Poorten T."/>
            <person name="Britton C."/>
            <person name="Davik J."/>
            <person name="Ashrafi H."/>
            <person name="Aiden E.L."/>
            <person name="Borodovsky M."/>
            <person name="Worthington M."/>
        </authorList>
    </citation>
    <scope>NUCLEOTIDE SEQUENCE [LARGE SCALE GENOMIC DNA]</scope>
    <source>
        <strain evidence="2">PI 553951</strain>
    </source>
</reference>
<evidence type="ECO:0000313" key="2">
    <source>
        <dbReference type="EMBL" id="KAK9927166.1"/>
    </source>
</evidence>
<gene>
    <name evidence="2" type="ORF">M0R45_024365</name>
</gene>
<accession>A0AAW1WQY1</accession>
<organism evidence="2 3">
    <name type="scientific">Rubus argutus</name>
    <name type="common">Southern blackberry</name>
    <dbReference type="NCBI Taxonomy" id="59490"/>
    <lineage>
        <taxon>Eukaryota</taxon>
        <taxon>Viridiplantae</taxon>
        <taxon>Streptophyta</taxon>
        <taxon>Embryophyta</taxon>
        <taxon>Tracheophyta</taxon>
        <taxon>Spermatophyta</taxon>
        <taxon>Magnoliopsida</taxon>
        <taxon>eudicotyledons</taxon>
        <taxon>Gunneridae</taxon>
        <taxon>Pentapetalae</taxon>
        <taxon>rosids</taxon>
        <taxon>fabids</taxon>
        <taxon>Rosales</taxon>
        <taxon>Rosaceae</taxon>
        <taxon>Rosoideae</taxon>
        <taxon>Rosoideae incertae sedis</taxon>
        <taxon>Rubus</taxon>
    </lineage>
</organism>
<keyword evidence="3" id="KW-1185">Reference proteome</keyword>
<feature type="compositionally biased region" description="Polar residues" evidence="1">
    <location>
        <begin position="156"/>
        <end position="183"/>
    </location>
</feature>
<protein>
    <submittedName>
        <fullName evidence="2">Uncharacterized protein</fullName>
    </submittedName>
</protein>
<dbReference type="AlphaFoldDB" id="A0AAW1WQY1"/>
<sequence length="183" mass="20131">MPSWWRKSSSKEVKKKENKESFIDTIMTIHRKLKSSSEEKFNSRSGGSRRRCSDTVSEMGSQSRALSPLTSTQVSRCQSFAERPQAQPLPLPRVQLSNIGRSDSAVNASSKPGADPTDAEGDIATASISSDSSIDSDDPSDSRLLSPMASDCEYGNRTTVNSPSRVMQKDQFPNVNQKTQKRL</sequence>
<dbReference type="Proteomes" id="UP001457282">
    <property type="component" value="Unassembled WGS sequence"/>
</dbReference>
<feature type="compositionally biased region" description="Polar residues" evidence="1">
    <location>
        <begin position="95"/>
        <end position="110"/>
    </location>
</feature>
<dbReference type="EMBL" id="JBEDUW010000005">
    <property type="protein sequence ID" value="KAK9927166.1"/>
    <property type="molecule type" value="Genomic_DNA"/>
</dbReference>
<feature type="compositionally biased region" description="Polar residues" evidence="1">
    <location>
        <begin position="54"/>
        <end position="78"/>
    </location>
</feature>
<name>A0AAW1WQY1_RUBAR</name>
<comment type="caution">
    <text evidence="2">The sequence shown here is derived from an EMBL/GenBank/DDBJ whole genome shotgun (WGS) entry which is preliminary data.</text>
</comment>
<proteinExistence type="predicted"/>